<evidence type="ECO:0000313" key="3">
    <source>
        <dbReference type="EMBL" id="KAH3718361.1"/>
    </source>
</evidence>
<feature type="compositionally biased region" description="Basic and acidic residues" evidence="2">
    <location>
        <begin position="14"/>
        <end position="56"/>
    </location>
</feature>
<keyword evidence="1" id="KW-0175">Coiled coil</keyword>
<reference evidence="3" key="2">
    <citation type="submission" date="2020-11" db="EMBL/GenBank/DDBJ databases">
        <authorList>
            <person name="McCartney M.A."/>
            <person name="Auch B."/>
            <person name="Kono T."/>
            <person name="Mallez S."/>
            <person name="Becker A."/>
            <person name="Gohl D.M."/>
            <person name="Silverstein K.A.T."/>
            <person name="Koren S."/>
            <person name="Bechman K.B."/>
            <person name="Herman A."/>
            <person name="Abrahante J.E."/>
            <person name="Garbe J."/>
        </authorList>
    </citation>
    <scope>NUCLEOTIDE SEQUENCE</scope>
    <source>
        <strain evidence="3">Duluth1</strain>
        <tissue evidence="3">Whole animal</tissue>
    </source>
</reference>
<keyword evidence="4" id="KW-1185">Reference proteome</keyword>
<evidence type="ECO:0000313" key="4">
    <source>
        <dbReference type="Proteomes" id="UP000828390"/>
    </source>
</evidence>
<dbReference type="EMBL" id="JAIWYP010000013">
    <property type="protein sequence ID" value="KAH3718361.1"/>
    <property type="molecule type" value="Genomic_DNA"/>
</dbReference>
<dbReference type="Proteomes" id="UP000828390">
    <property type="component" value="Unassembled WGS sequence"/>
</dbReference>
<dbReference type="AlphaFoldDB" id="A0A9D4C6H6"/>
<feature type="coiled-coil region" evidence="1">
    <location>
        <begin position="115"/>
        <end position="142"/>
    </location>
</feature>
<gene>
    <name evidence="3" type="ORF">DPMN_061164</name>
</gene>
<name>A0A9D4C6H6_DREPO</name>
<protein>
    <submittedName>
        <fullName evidence="3">Uncharacterized protein</fullName>
    </submittedName>
</protein>
<organism evidence="3 4">
    <name type="scientific">Dreissena polymorpha</name>
    <name type="common">Zebra mussel</name>
    <name type="synonym">Mytilus polymorpha</name>
    <dbReference type="NCBI Taxonomy" id="45954"/>
    <lineage>
        <taxon>Eukaryota</taxon>
        <taxon>Metazoa</taxon>
        <taxon>Spiralia</taxon>
        <taxon>Lophotrochozoa</taxon>
        <taxon>Mollusca</taxon>
        <taxon>Bivalvia</taxon>
        <taxon>Autobranchia</taxon>
        <taxon>Heteroconchia</taxon>
        <taxon>Euheterodonta</taxon>
        <taxon>Imparidentia</taxon>
        <taxon>Neoheterodontei</taxon>
        <taxon>Myida</taxon>
        <taxon>Dreissenoidea</taxon>
        <taxon>Dreissenidae</taxon>
        <taxon>Dreissena</taxon>
    </lineage>
</organism>
<evidence type="ECO:0000256" key="1">
    <source>
        <dbReference type="SAM" id="Coils"/>
    </source>
</evidence>
<accession>A0A9D4C6H6</accession>
<feature type="compositionally biased region" description="Basic residues" evidence="2">
    <location>
        <begin position="95"/>
        <end position="105"/>
    </location>
</feature>
<proteinExistence type="predicted"/>
<sequence>MALTSAERQRRFRAKGDADPQKREAYLNRGLDRYRNECKTGEKKPIAELPEREKISVRKRWRQQKRKDRARNKDAQKILKNVQTPPSSEDEQHSHQKSRALKKRRRDEAKVYRDKRKLEFDIKHLKKKVDMYKKRLHRQTEQSNVDTPM</sequence>
<feature type="region of interest" description="Disordered" evidence="2">
    <location>
        <begin position="1"/>
        <end position="114"/>
    </location>
</feature>
<feature type="compositionally biased region" description="Basic residues" evidence="2">
    <location>
        <begin position="57"/>
        <end position="70"/>
    </location>
</feature>
<comment type="caution">
    <text evidence="3">The sequence shown here is derived from an EMBL/GenBank/DDBJ whole genome shotgun (WGS) entry which is preliminary data.</text>
</comment>
<reference evidence="3" key="1">
    <citation type="journal article" date="2019" name="bioRxiv">
        <title>The Genome of the Zebra Mussel, Dreissena polymorpha: A Resource for Invasive Species Research.</title>
        <authorList>
            <person name="McCartney M.A."/>
            <person name="Auch B."/>
            <person name="Kono T."/>
            <person name="Mallez S."/>
            <person name="Zhang Y."/>
            <person name="Obille A."/>
            <person name="Becker A."/>
            <person name="Abrahante J.E."/>
            <person name="Garbe J."/>
            <person name="Badalamenti J.P."/>
            <person name="Herman A."/>
            <person name="Mangelson H."/>
            <person name="Liachko I."/>
            <person name="Sullivan S."/>
            <person name="Sone E.D."/>
            <person name="Koren S."/>
            <person name="Silverstein K.A.T."/>
            <person name="Beckman K.B."/>
            <person name="Gohl D.M."/>
        </authorList>
    </citation>
    <scope>NUCLEOTIDE SEQUENCE</scope>
    <source>
        <strain evidence="3">Duluth1</strain>
        <tissue evidence="3">Whole animal</tissue>
    </source>
</reference>
<evidence type="ECO:0000256" key="2">
    <source>
        <dbReference type="SAM" id="MobiDB-lite"/>
    </source>
</evidence>